<keyword evidence="9" id="KW-1185">Reference proteome</keyword>
<feature type="domain" description="5'-3' exonuclease" evidence="7">
    <location>
        <begin position="3"/>
        <end position="276"/>
    </location>
</feature>
<dbReference type="Gene3D" id="1.10.150.20">
    <property type="entry name" value="5' to 3' exonuclease, C-terminal subdomain"/>
    <property type="match status" value="1"/>
</dbReference>
<comment type="function">
    <text evidence="5">5'-3' exonuclease acting preferentially on double-stranded DNA.</text>
</comment>
<evidence type="ECO:0000313" key="8">
    <source>
        <dbReference type="EMBL" id="MBD7993958.1"/>
    </source>
</evidence>
<protein>
    <recommendedName>
        <fullName evidence="6">5'-3' exonuclease</fullName>
    </recommendedName>
</protein>
<evidence type="ECO:0000259" key="7">
    <source>
        <dbReference type="SMART" id="SM00475"/>
    </source>
</evidence>
<organism evidence="8 9">
    <name type="scientific">Arthrobacter gallicola</name>
    <dbReference type="NCBI Taxonomy" id="2762225"/>
    <lineage>
        <taxon>Bacteria</taxon>
        <taxon>Bacillati</taxon>
        <taxon>Actinomycetota</taxon>
        <taxon>Actinomycetes</taxon>
        <taxon>Micrococcales</taxon>
        <taxon>Micrococcaceae</taxon>
        <taxon>Arthrobacter</taxon>
    </lineage>
</organism>
<keyword evidence="2" id="KW-0378">Hydrolase</keyword>
<evidence type="ECO:0000256" key="6">
    <source>
        <dbReference type="ARBA" id="ARBA00050026"/>
    </source>
</evidence>
<dbReference type="SMART" id="SM00279">
    <property type="entry name" value="HhH2"/>
    <property type="match status" value="1"/>
</dbReference>
<dbReference type="CDD" id="cd09898">
    <property type="entry name" value="H3TH_53EXO"/>
    <property type="match status" value="1"/>
</dbReference>
<dbReference type="RefSeq" id="WP_191806361.1">
    <property type="nucleotide sequence ID" value="NZ_JACSQD010000001.1"/>
</dbReference>
<evidence type="ECO:0000256" key="5">
    <source>
        <dbReference type="ARBA" id="ARBA00049957"/>
    </source>
</evidence>
<dbReference type="InterPro" id="IPR002421">
    <property type="entry name" value="5-3_exonuclease"/>
</dbReference>
<evidence type="ECO:0000256" key="2">
    <source>
        <dbReference type="ARBA" id="ARBA00022801"/>
    </source>
</evidence>
<dbReference type="Proteomes" id="UP000609874">
    <property type="component" value="Unassembled WGS sequence"/>
</dbReference>
<keyword evidence="1" id="KW-0540">Nuclease</keyword>
<keyword evidence="4" id="KW-0238">DNA-binding</keyword>
<dbReference type="SMART" id="SM00475">
    <property type="entry name" value="53EXOc"/>
    <property type="match status" value="1"/>
</dbReference>
<dbReference type="PANTHER" id="PTHR42646:SF2">
    <property type="entry name" value="5'-3' EXONUCLEASE FAMILY PROTEIN"/>
    <property type="match status" value="1"/>
</dbReference>
<dbReference type="Gene3D" id="3.40.50.1010">
    <property type="entry name" value="5'-nuclease"/>
    <property type="match status" value="1"/>
</dbReference>
<dbReference type="PANTHER" id="PTHR42646">
    <property type="entry name" value="FLAP ENDONUCLEASE XNI"/>
    <property type="match status" value="1"/>
</dbReference>
<dbReference type="InterPro" id="IPR029060">
    <property type="entry name" value="PIN-like_dom_sf"/>
</dbReference>
<dbReference type="GO" id="GO:0004527">
    <property type="term" value="F:exonuclease activity"/>
    <property type="evidence" value="ECO:0007669"/>
    <property type="project" value="UniProtKB-KW"/>
</dbReference>
<name>A0ABR8UN24_9MICC</name>
<dbReference type="InterPro" id="IPR038969">
    <property type="entry name" value="FEN"/>
</dbReference>
<gene>
    <name evidence="8" type="ORF">H9639_01420</name>
</gene>
<dbReference type="SUPFAM" id="SSF88723">
    <property type="entry name" value="PIN domain-like"/>
    <property type="match status" value="1"/>
</dbReference>
<keyword evidence="3 8" id="KW-0269">Exonuclease</keyword>
<evidence type="ECO:0000256" key="4">
    <source>
        <dbReference type="ARBA" id="ARBA00023125"/>
    </source>
</evidence>
<dbReference type="InterPro" id="IPR020045">
    <property type="entry name" value="DNA_polI_H3TH"/>
</dbReference>
<evidence type="ECO:0000313" key="9">
    <source>
        <dbReference type="Proteomes" id="UP000609874"/>
    </source>
</evidence>
<dbReference type="InterPro" id="IPR020046">
    <property type="entry name" value="5-3_exonucl_a-hlix_arch_N"/>
</dbReference>
<comment type="caution">
    <text evidence="8">The sequence shown here is derived from an EMBL/GenBank/DDBJ whole genome shotgun (WGS) entry which is preliminary data.</text>
</comment>
<evidence type="ECO:0000256" key="1">
    <source>
        <dbReference type="ARBA" id="ARBA00022722"/>
    </source>
</evidence>
<evidence type="ECO:0000256" key="3">
    <source>
        <dbReference type="ARBA" id="ARBA00022839"/>
    </source>
</evidence>
<proteinExistence type="predicted"/>
<dbReference type="Pfam" id="PF02739">
    <property type="entry name" value="5_3_exonuc_N"/>
    <property type="match status" value="1"/>
</dbReference>
<dbReference type="SUPFAM" id="SSF47807">
    <property type="entry name" value="5' to 3' exonuclease, C-terminal subdomain"/>
    <property type="match status" value="1"/>
</dbReference>
<sequence length="316" mass="33708">MADRLMLLDTASLYFRAFYGLPDSLRRADGTPVNAVRGLLDMIARLTTEFAPTHLVACWDDDWRPQWRVDLIPSYKEHRVAETVPGGSDVEVVPDALEAQIPMIREALALAGIAVVGVPGYEADDVIGSYAAQAAGPVDVVTGDRDLFQLIDDSRGIRVLYTAGGMKNLKVMDDAAMVAKYRVLPEQYADYATLRGDSSDGLPGVAGIGEKTAASLLAEFGSLESLLAAVEDRGSGLSSAVRAKLTAAAGYLEAAPSVVRIVRGLELPSLDEAGARLHPVEGENRARLEQLADEWNLGGSVGRLLKALDSTAQSRS</sequence>
<dbReference type="InterPro" id="IPR008918">
    <property type="entry name" value="HhH2"/>
</dbReference>
<accession>A0ABR8UN24</accession>
<dbReference type="InterPro" id="IPR036279">
    <property type="entry name" value="5-3_exonuclease_C_sf"/>
</dbReference>
<dbReference type="Pfam" id="PF01367">
    <property type="entry name" value="5_3_exonuc"/>
    <property type="match status" value="1"/>
</dbReference>
<dbReference type="EMBL" id="JACSQD010000001">
    <property type="protein sequence ID" value="MBD7993958.1"/>
    <property type="molecule type" value="Genomic_DNA"/>
</dbReference>
<reference evidence="8 9" key="1">
    <citation type="submission" date="2020-08" db="EMBL/GenBank/DDBJ databases">
        <title>A Genomic Blueprint of the Chicken Gut Microbiome.</title>
        <authorList>
            <person name="Gilroy R."/>
            <person name="Ravi A."/>
            <person name="Getino M."/>
            <person name="Pursley I."/>
            <person name="Horton D.L."/>
            <person name="Alikhan N.-F."/>
            <person name="Baker D."/>
            <person name="Gharbi K."/>
            <person name="Hall N."/>
            <person name="Watson M."/>
            <person name="Adriaenssens E.M."/>
            <person name="Foster-Nyarko E."/>
            <person name="Jarju S."/>
            <person name="Secka A."/>
            <person name="Antonio M."/>
            <person name="Oren A."/>
            <person name="Chaudhuri R."/>
            <person name="La Ragione R.M."/>
            <person name="Hildebrand F."/>
            <person name="Pallen M.J."/>
        </authorList>
    </citation>
    <scope>NUCLEOTIDE SEQUENCE [LARGE SCALE GENOMIC DNA]</scope>
    <source>
        <strain evidence="8 9">Sa2CUA1</strain>
    </source>
</reference>
<dbReference type="CDD" id="cd09859">
    <property type="entry name" value="PIN_53EXO"/>
    <property type="match status" value="1"/>
</dbReference>